<sequence>MEAAAAPLPGGDRRSRSSGLLLPGPGRTRSDAQVLDDALGRLSGATAAITTNVRRINGALERILEDKATVEELNQMLVCQGRGTWANSFCAAPDEC</sequence>
<protein>
    <submittedName>
        <fullName evidence="2">IgGFc-binding protein</fullName>
    </submittedName>
</protein>
<proteinExistence type="predicted"/>
<dbReference type="EMBL" id="QXTE01000478">
    <property type="protein sequence ID" value="TFJ97592.1"/>
    <property type="molecule type" value="Genomic_DNA"/>
</dbReference>
<keyword evidence="3" id="KW-1185">Reference proteome</keyword>
<name>A0A4D9DRY1_9SAUR</name>
<evidence type="ECO:0000256" key="1">
    <source>
        <dbReference type="SAM" id="MobiDB-lite"/>
    </source>
</evidence>
<dbReference type="Proteomes" id="UP000297703">
    <property type="component" value="Unassembled WGS sequence"/>
</dbReference>
<feature type="region of interest" description="Disordered" evidence="1">
    <location>
        <begin position="1"/>
        <end position="29"/>
    </location>
</feature>
<dbReference type="AlphaFoldDB" id="A0A4D9DRY1"/>
<evidence type="ECO:0000313" key="3">
    <source>
        <dbReference type="Proteomes" id="UP000297703"/>
    </source>
</evidence>
<comment type="caution">
    <text evidence="2">The sequence shown here is derived from an EMBL/GenBank/DDBJ whole genome shotgun (WGS) entry which is preliminary data.</text>
</comment>
<dbReference type="OrthoDB" id="9949485at2759"/>
<gene>
    <name evidence="2" type="ORF">DR999_PMT20591</name>
</gene>
<organism evidence="2 3">
    <name type="scientific">Platysternon megacephalum</name>
    <name type="common">big-headed turtle</name>
    <dbReference type="NCBI Taxonomy" id="55544"/>
    <lineage>
        <taxon>Eukaryota</taxon>
        <taxon>Metazoa</taxon>
        <taxon>Chordata</taxon>
        <taxon>Craniata</taxon>
        <taxon>Vertebrata</taxon>
        <taxon>Euteleostomi</taxon>
        <taxon>Archelosauria</taxon>
        <taxon>Testudinata</taxon>
        <taxon>Testudines</taxon>
        <taxon>Cryptodira</taxon>
        <taxon>Durocryptodira</taxon>
        <taxon>Testudinoidea</taxon>
        <taxon>Platysternidae</taxon>
        <taxon>Platysternon</taxon>
    </lineage>
</organism>
<reference evidence="2 3" key="1">
    <citation type="submission" date="2019-04" db="EMBL/GenBank/DDBJ databases">
        <title>Draft genome of the big-headed turtle Platysternon megacephalum.</title>
        <authorList>
            <person name="Gong S."/>
        </authorList>
    </citation>
    <scope>NUCLEOTIDE SEQUENCE [LARGE SCALE GENOMIC DNA]</scope>
    <source>
        <strain evidence="2">DO16091913</strain>
        <tissue evidence="2">Muscle</tissue>
    </source>
</reference>
<evidence type="ECO:0000313" key="2">
    <source>
        <dbReference type="EMBL" id="TFJ97592.1"/>
    </source>
</evidence>
<accession>A0A4D9DRY1</accession>
<reference evidence="2 3" key="2">
    <citation type="submission" date="2019-04" db="EMBL/GenBank/DDBJ databases">
        <title>The genome sequence of big-headed turtle.</title>
        <authorList>
            <person name="Gong S."/>
        </authorList>
    </citation>
    <scope>NUCLEOTIDE SEQUENCE [LARGE SCALE GENOMIC DNA]</scope>
    <source>
        <strain evidence="2">DO16091913</strain>
        <tissue evidence="2">Muscle</tissue>
    </source>
</reference>